<dbReference type="KEGG" id="xyk:GT347_07860"/>
<feature type="transmembrane region" description="Helical" evidence="1">
    <location>
        <begin position="442"/>
        <end position="460"/>
    </location>
</feature>
<feature type="transmembrane region" description="Helical" evidence="1">
    <location>
        <begin position="767"/>
        <end position="786"/>
    </location>
</feature>
<dbReference type="RefSeq" id="WP_160551434.1">
    <property type="nucleotide sequence ID" value="NZ_CP047650.1"/>
</dbReference>
<keyword evidence="1" id="KW-1133">Transmembrane helix</keyword>
<feature type="transmembrane region" description="Helical" evidence="1">
    <location>
        <begin position="806"/>
        <end position="823"/>
    </location>
</feature>
<feature type="transmembrane region" description="Helical" evidence="1">
    <location>
        <begin position="629"/>
        <end position="654"/>
    </location>
</feature>
<feature type="transmembrane region" description="Helical" evidence="1">
    <location>
        <begin position="328"/>
        <end position="345"/>
    </location>
</feature>
<evidence type="ECO:0000313" key="3">
    <source>
        <dbReference type="Proteomes" id="UP000464787"/>
    </source>
</evidence>
<feature type="transmembrane region" description="Helical" evidence="1">
    <location>
        <begin position="480"/>
        <end position="504"/>
    </location>
</feature>
<feature type="transmembrane region" description="Helical" evidence="1">
    <location>
        <begin position="688"/>
        <end position="703"/>
    </location>
</feature>
<feature type="transmembrane region" description="Helical" evidence="1">
    <location>
        <begin position="297"/>
        <end position="316"/>
    </location>
</feature>
<feature type="transmembrane region" description="Helical" evidence="1">
    <location>
        <begin position="91"/>
        <end position="111"/>
    </location>
</feature>
<keyword evidence="3" id="KW-1185">Reference proteome</keyword>
<feature type="transmembrane region" description="Helical" evidence="1">
    <location>
        <begin position="164"/>
        <end position="180"/>
    </location>
</feature>
<protein>
    <submittedName>
        <fullName evidence="2">Uncharacterized protein</fullName>
    </submittedName>
</protein>
<sequence>MNFPSFGDAETFRQIGDQCALALRGQESLFKGCYNGIRSIGSALYFALPPLLSGDPVTQSYTILAFNLFWLALMYQAVLRIVELRMPTAGMCNAGVGLARILVGALTLLLALPLLPVALSDMPAATLFAIGLGFMVRLPGRLIDALLAGLFMALGGLIKQNYLVFSAFAVLALIVTMPWRPRIHSWSQLLRCAAMFAAGFSVSLTQVWWIWAHTGHVHVYDPAMNAVFADVRNQPNVELIAFSLPHTGAYISQLDAPVSRASHYAIKLWQGLFAYRHAVYLGEPPADAPSTLHVDRWLLACAWASVAAFTGICCLLARYSRGRREKAALVFSVAAIIFTVAIIHVENRYFFLPKLILLALACAVVCRRIFSERPMRTLPLAAGVPRLDPFNIIAYVACVLICALLFQQPDLFHTTASSYAYLTGHFVDFYDYNQGIVARNDYLPIIYVIFAIWMLPWHILGAAGDVGHLGMMSLSTGEILWAKSLLAVAFAIVAAGVYRCALLLAEGTRDAARLATVAFATSPIAIFAVFIFGQYDVIALCFAIWGFFFYLTRDLNRFAVLFAFAIPFKYFALLAFIPLLLFAEKRPLAIIRLGAIGVSLTLLQFLLYAGSPAFRGSIFHLAGTKLGDAAVPLLHSPRLHLALAMALICLVAYVRRPASAASFRREAVLFPIAAYGCFLASVDWHPQWLIITMPFIALSTILVRRRSLLLIGELFAMAGLVWVSANQWVGNVDATMLQLGVWRQHFQVQYMTMADLMPLVATSWWKLWLQIFLLLPVALVVFERLWRQPAHVVAGSSLAGLKSRMWLGVAFFVLPALACGLISRDAAQRWNRNAWVQEATVVPLASEGERPVGAIWGGEVVSQRFVVPRNGLIGVGLQFATYARINLGELQWSLTDSQGRTVAQGIEKQQLLRDNAFQDFRLSRMDNSAGQSYTLTLSAPQVLPAHAVTVWMTSASALPSGMSPAQAGDKPVSGALVMRLLYAR</sequence>
<dbReference type="AlphaFoldDB" id="A0A857J2P6"/>
<feature type="transmembrane region" description="Helical" evidence="1">
    <location>
        <begin position="589"/>
        <end position="609"/>
    </location>
</feature>
<accession>A0A857J2P6</accession>
<keyword evidence="1" id="KW-0812">Transmembrane</keyword>
<dbReference type="EMBL" id="CP047650">
    <property type="protein sequence ID" value="QHI97917.1"/>
    <property type="molecule type" value="Genomic_DNA"/>
</dbReference>
<dbReference type="Proteomes" id="UP000464787">
    <property type="component" value="Chromosome"/>
</dbReference>
<evidence type="ECO:0000313" key="2">
    <source>
        <dbReference type="EMBL" id="QHI97917.1"/>
    </source>
</evidence>
<feature type="transmembrane region" description="Helical" evidence="1">
    <location>
        <begin position="524"/>
        <end position="552"/>
    </location>
</feature>
<feature type="transmembrane region" description="Helical" evidence="1">
    <location>
        <begin position="60"/>
        <end position="79"/>
    </location>
</feature>
<name>A0A857J2P6_9BURK</name>
<feature type="transmembrane region" description="Helical" evidence="1">
    <location>
        <begin position="351"/>
        <end position="370"/>
    </location>
</feature>
<organism evidence="2 3">
    <name type="scientific">Xylophilus rhododendri</name>
    <dbReference type="NCBI Taxonomy" id="2697032"/>
    <lineage>
        <taxon>Bacteria</taxon>
        <taxon>Pseudomonadati</taxon>
        <taxon>Pseudomonadota</taxon>
        <taxon>Betaproteobacteria</taxon>
        <taxon>Burkholderiales</taxon>
        <taxon>Xylophilus</taxon>
    </lineage>
</organism>
<proteinExistence type="predicted"/>
<gene>
    <name evidence="2" type="ORF">GT347_07860</name>
</gene>
<feature type="transmembrane region" description="Helical" evidence="1">
    <location>
        <begin position="558"/>
        <end position="582"/>
    </location>
</feature>
<reference evidence="2 3" key="1">
    <citation type="submission" date="2020-01" db="EMBL/GenBank/DDBJ databases">
        <title>Genome sequencing of strain KACC 21265.</title>
        <authorList>
            <person name="Heo J."/>
            <person name="Kim S.-J."/>
            <person name="Kim J.-S."/>
            <person name="Hong S.-B."/>
            <person name="Kwon S.-W."/>
        </authorList>
    </citation>
    <scope>NUCLEOTIDE SEQUENCE [LARGE SCALE GENOMIC DNA]</scope>
    <source>
        <strain evidence="2 3">KACC 21265</strain>
    </source>
</reference>
<keyword evidence="1" id="KW-0472">Membrane</keyword>
<feature type="transmembrane region" description="Helical" evidence="1">
    <location>
        <begin position="710"/>
        <end position="729"/>
    </location>
</feature>
<feature type="transmembrane region" description="Helical" evidence="1">
    <location>
        <begin position="192"/>
        <end position="211"/>
    </location>
</feature>
<feature type="transmembrane region" description="Helical" evidence="1">
    <location>
        <begin position="666"/>
        <end position="682"/>
    </location>
</feature>
<evidence type="ECO:0000256" key="1">
    <source>
        <dbReference type="SAM" id="Phobius"/>
    </source>
</evidence>